<evidence type="ECO:0000256" key="5">
    <source>
        <dbReference type="ARBA" id="ARBA00038359"/>
    </source>
</evidence>
<feature type="transmembrane region" description="Helical" evidence="7">
    <location>
        <begin position="12"/>
        <end position="35"/>
    </location>
</feature>
<comment type="similarity">
    <text evidence="5">Belongs to the SAT4 family.</text>
</comment>
<keyword evidence="4 7" id="KW-0472">Membrane</keyword>
<comment type="subcellular location">
    <subcellularLocation>
        <location evidence="1">Membrane</location>
        <topology evidence="1">Multi-pass membrane protein</topology>
    </subcellularLocation>
</comment>
<keyword evidence="10" id="KW-1185">Reference proteome</keyword>
<evidence type="ECO:0000313" key="10">
    <source>
        <dbReference type="Proteomes" id="UP001408356"/>
    </source>
</evidence>
<feature type="transmembrane region" description="Helical" evidence="7">
    <location>
        <begin position="217"/>
        <end position="238"/>
    </location>
</feature>
<feature type="domain" description="Rhodopsin" evidence="8">
    <location>
        <begin position="32"/>
        <end position="267"/>
    </location>
</feature>
<feature type="transmembrane region" description="Helical" evidence="7">
    <location>
        <begin position="106"/>
        <end position="123"/>
    </location>
</feature>
<protein>
    <recommendedName>
        <fullName evidence="8">Rhodopsin domain-containing protein</fullName>
    </recommendedName>
</protein>
<feature type="transmembrane region" description="Helical" evidence="7">
    <location>
        <begin position="135"/>
        <end position="156"/>
    </location>
</feature>
<dbReference type="PANTHER" id="PTHR33048:SF162">
    <property type="entry name" value="SATRATOXIN BIOSYNTHESIS SC1 CLUSTER PROTEIN 4"/>
    <property type="match status" value="1"/>
</dbReference>
<evidence type="ECO:0000313" key="9">
    <source>
        <dbReference type="EMBL" id="KAK9418795.1"/>
    </source>
</evidence>
<feature type="region of interest" description="Disordered" evidence="6">
    <location>
        <begin position="294"/>
        <end position="314"/>
    </location>
</feature>
<evidence type="ECO:0000256" key="7">
    <source>
        <dbReference type="SAM" id="Phobius"/>
    </source>
</evidence>
<dbReference type="EMBL" id="JARVKF010000353">
    <property type="protein sequence ID" value="KAK9418795.1"/>
    <property type="molecule type" value="Genomic_DNA"/>
</dbReference>
<evidence type="ECO:0000256" key="1">
    <source>
        <dbReference type="ARBA" id="ARBA00004141"/>
    </source>
</evidence>
<feature type="transmembrane region" description="Helical" evidence="7">
    <location>
        <begin position="47"/>
        <end position="68"/>
    </location>
</feature>
<dbReference type="InterPro" id="IPR049326">
    <property type="entry name" value="Rhodopsin_dom_fungi"/>
</dbReference>
<evidence type="ECO:0000259" key="8">
    <source>
        <dbReference type="Pfam" id="PF20684"/>
    </source>
</evidence>
<name>A0ABR2UVV3_9PEZI</name>
<sequence>MASDAGQGITQAGLLAVIWVFVTLSTLLLAGRLLIRSILLKSFNSDDAFGALSWFFMLVCMICATVELPLSYHFTSIIIGETPMPSPDELADLTITSRRWTVADQTFFWTSLFCVKFSFMFLYKMVLGSHSKYRTAWYFGIAYITASYGICLIGVFGQCGDAQNLFKYEECMTPYVALLDSRVIWVVWFFNVSSDLIVILLPMPVIWNLNMRFKQKLAVSSICGLAGITIAFETVRSVKLYQTNFNLTNLYSYLELLITVVIGMLPSYRFMVGNTDKDREYRHLFWTHVTFRSRGSSQHSGYSMHSYDRSRNTESARNINETATDVEQPSLPPAHVKG</sequence>
<feature type="compositionally biased region" description="Polar residues" evidence="6">
    <location>
        <begin position="294"/>
        <end position="303"/>
    </location>
</feature>
<feature type="transmembrane region" description="Helical" evidence="7">
    <location>
        <begin position="183"/>
        <end position="205"/>
    </location>
</feature>
<keyword evidence="3 7" id="KW-1133">Transmembrane helix</keyword>
<feature type="transmembrane region" description="Helical" evidence="7">
    <location>
        <begin position="250"/>
        <end position="272"/>
    </location>
</feature>
<dbReference type="Proteomes" id="UP001408356">
    <property type="component" value="Unassembled WGS sequence"/>
</dbReference>
<keyword evidence="2 7" id="KW-0812">Transmembrane</keyword>
<accession>A0ABR2UVV3</accession>
<evidence type="ECO:0000256" key="4">
    <source>
        <dbReference type="ARBA" id="ARBA00023136"/>
    </source>
</evidence>
<evidence type="ECO:0000256" key="2">
    <source>
        <dbReference type="ARBA" id="ARBA00022692"/>
    </source>
</evidence>
<organism evidence="9 10">
    <name type="scientific">Seiridium unicorne</name>
    <dbReference type="NCBI Taxonomy" id="138068"/>
    <lineage>
        <taxon>Eukaryota</taxon>
        <taxon>Fungi</taxon>
        <taxon>Dikarya</taxon>
        <taxon>Ascomycota</taxon>
        <taxon>Pezizomycotina</taxon>
        <taxon>Sordariomycetes</taxon>
        <taxon>Xylariomycetidae</taxon>
        <taxon>Amphisphaeriales</taxon>
        <taxon>Sporocadaceae</taxon>
        <taxon>Seiridium</taxon>
    </lineage>
</organism>
<dbReference type="Pfam" id="PF20684">
    <property type="entry name" value="Fung_rhodopsin"/>
    <property type="match status" value="1"/>
</dbReference>
<evidence type="ECO:0000256" key="6">
    <source>
        <dbReference type="SAM" id="MobiDB-lite"/>
    </source>
</evidence>
<dbReference type="PANTHER" id="PTHR33048">
    <property type="entry name" value="PTH11-LIKE INTEGRAL MEMBRANE PROTEIN (AFU_ORTHOLOGUE AFUA_5G11245)"/>
    <property type="match status" value="1"/>
</dbReference>
<comment type="caution">
    <text evidence="9">The sequence shown here is derived from an EMBL/GenBank/DDBJ whole genome shotgun (WGS) entry which is preliminary data.</text>
</comment>
<dbReference type="InterPro" id="IPR052337">
    <property type="entry name" value="SAT4-like"/>
</dbReference>
<gene>
    <name evidence="9" type="ORF">SUNI508_07815</name>
</gene>
<evidence type="ECO:0000256" key="3">
    <source>
        <dbReference type="ARBA" id="ARBA00022989"/>
    </source>
</evidence>
<reference evidence="9 10" key="1">
    <citation type="journal article" date="2024" name="J. Plant Pathol.">
        <title>Sequence and assembly of the genome of Seiridium unicorne, isolate CBS 538.82, causal agent of cypress canker disease.</title>
        <authorList>
            <person name="Scali E."/>
            <person name="Rocca G.D."/>
            <person name="Danti R."/>
            <person name="Garbelotto M."/>
            <person name="Barberini S."/>
            <person name="Baroncelli R."/>
            <person name="Emiliani G."/>
        </authorList>
    </citation>
    <scope>NUCLEOTIDE SEQUENCE [LARGE SCALE GENOMIC DNA]</scope>
    <source>
        <strain evidence="9 10">BM-138-508</strain>
    </source>
</reference>
<proteinExistence type="inferred from homology"/>